<keyword evidence="2" id="KW-0732">Signal</keyword>
<feature type="chain" id="PRO_5035889188" description="RxLR effector protein" evidence="2">
    <location>
        <begin position="24"/>
        <end position="144"/>
    </location>
</feature>
<evidence type="ECO:0000313" key="3">
    <source>
        <dbReference type="EMBL" id="KAG2796249.1"/>
    </source>
</evidence>
<protein>
    <recommendedName>
        <fullName evidence="5">RxLR effector protein</fullName>
    </recommendedName>
</protein>
<comment type="caution">
    <text evidence="3">The sequence shown here is derived from an EMBL/GenBank/DDBJ whole genome shotgun (WGS) entry which is preliminary data.</text>
</comment>
<dbReference type="AlphaFoldDB" id="A0A8T0XUH7"/>
<feature type="signal peptide" evidence="2">
    <location>
        <begin position="1"/>
        <end position="23"/>
    </location>
</feature>
<reference evidence="3" key="1">
    <citation type="submission" date="2018-10" db="EMBL/GenBank/DDBJ databases">
        <title>Effector identification in a new, highly contiguous assembly of the strawberry crown rot pathogen Phytophthora cactorum.</title>
        <authorList>
            <person name="Armitage A.D."/>
            <person name="Nellist C.F."/>
            <person name="Bates H."/>
            <person name="Vickerstaff R.J."/>
            <person name="Harrison R.J."/>
        </authorList>
    </citation>
    <scope>NUCLEOTIDE SEQUENCE</scope>
    <source>
        <strain evidence="3">15-7</strain>
    </source>
</reference>
<feature type="compositionally biased region" description="Basic and acidic residues" evidence="1">
    <location>
        <begin position="68"/>
        <end position="84"/>
    </location>
</feature>
<dbReference type="VEuPathDB" id="FungiDB:PC110_g15909"/>
<dbReference type="PANTHER" id="PTHR35796">
    <property type="entry name" value="HYPOTHETICAL CYTOSOLIC PROTEIN"/>
    <property type="match status" value="1"/>
</dbReference>
<gene>
    <name evidence="3" type="ORF">PC113_g25163</name>
</gene>
<name>A0A8T0XUH7_9STRA</name>
<evidence type="ECO:0000256" key="2">
    <source>
        <dbReference type="SAM" id="SignalP"/>
    </source>
</evidence>
<dbReference type="Proteomes" id="UP000735874">
    <property type="component" value="Unassembled WGS sequence"/>
</dbReference>
<dbReference type="EMBL" id="RCMG01004132">
    <property type="protein sequence ID" value="KAG2796249.1"/>
    <property type="molecule type" value="Genomic_DNA"/>
</dbReference>
<feature type="region of interest" description="Disordered" evidence="1">
    <location>
        <begin position="41"/>
        <end position="84"/>
    </location>
</feature>
<proteinExistence type="predicted"/>
<sequence>MHASILAVLALCVAASILQATDARTPAGMATRRQLGSYKDYRHHPHKHDHDPKKHHRHDKDHSHYRRRLEDMDAKTTESSDYSYGKDDHGHDVYGHDVYGHDVYDYGYDAYGYKHDGYKNKHKGDGYGELWRWLRLQELRRGLR</sequence>
<feature type="compositionally biased region" description="Basic residues" evidence="1">
    <location>
        <begin position="41"/>
        <end position="67"/>
    </location>
</feature>
<organism evidence="3 4">
    <name type="scientific">Phytophthora cactorum</name>
    <dbReference type="NCBI Taxonomy" id="29920"/>
    <lineage>
        <taxon>Eukaryota</taxon>
        <taxon>Sar</taxon>
        <taxon>Stramenopiles</taxon>
        <taxon>Oomycota</taxon>
        <taxon>Peronosporomycetes</taxon>
        <taxon>Peronosporales</taxon>
        <taxon>Peronosporaceae</taxon>
        <taxon>Phytophthora</taxon>
    </lineage>
</organism>
<dbReference type="PANTHER" id="PTHR35796:SF3">
    <property type="entry name" value="BHLH DOMAIN-CONTAINING PROTEIN"/>
    <property type="match status" value="1"/>
</dbReference>
<accession>A0A8T0XUH7</accession>
<evidence type="ECO:0000313" key="4">
    <source>
        <dbReference type="Proteomes" id="UP000735874"/>
    </source>
</evidence>
<evidence type="ECO:0008006" key="5">
    <source>
        <dbReference type="Google" id="ProtNLM"/>
    </source>
</evidence>
<evidence type="ECO:0000256" key="1">
    <source>
        <dbReference type="SAM" id="MobiDB-lite"/>
    </source>
</evidence>